<keyword evidence="2" id="KW-0808">Transferase</keyword>
<dbReference type="SUPFAM" id="SSF53448">
    <property type="entry name" value="Nucleotide-diphospho-sugar transferases"/>
    <property type="match status" value="1"/>
</dbReference>
<dbReference type="InterPro" id="IPR029044">
    <property type="entry name" value="Nucleotide-diphossugar_trans"/>
</dbReference>
<protein>
    <submittedName>
        <fullName evidence="2">Glycosyltransferase</fullName>
        <ecNumber evidence="2">2.4.-.-</ecNumber>
    </submittedName>
</protein>
<dbReference type="InterPro" id="IPR001173">
    <property type="entry name" value="Glyco_trans_2-like"/>
</dbReference>
<evidence type="ECO:0000313" key="3">
    <source>
        <dbReference type="Proteomes" id="UP001595665"/>
    </source>
</evidence>
<dbReference type="EC" id="2.4.-.-" evidence="2"/>
<dbReference type="Proteomes" id="UP001595665">
    <property type="component" value="Unassembled WGS sequence"/>
</dbReference>
<dbReference type="PANTHER" id="PTHR22916">
    <property type="entry name" value="GLYCOSYLTRANSFERASE"/>
    <property type="match status" value="1"/>
</dbReference>
<dbReference type="GO" id="GO:0016757">
    <property type="term" value="F:glycosyltransferase activity"/>
    <property type="evidence" value="ECO:0007669"/>
    <property type="project" value="UniProtKB-KW"/>
</dbReference>
<organism evidence="2 3">
    <name type="scientific">Massilia haematophila</name>
    <dbReference type="NCBI Taxonomy" id="457923"/>
    <lineage>
        <taxon>Bacteria</taxon>
        <taxon>Pseudomonadati</taxon>
        <taxon>Pseudomonadota</taxon>
        <taxon>Betaproteobacteria</taxon>
        <taxon>Burkholderiales</taxon>
        <taxon>Oxalobacteraceae</taxon>
        <taxon>Telluria group</taxon>
        <taxon>Massilia</taxon>
    </lineage>
</organism>
<keyword evidence="2" id="KW-0328">Glycosyltransferase</keyword>
<accession>A0ABV7PF78</accession>
<evidence type="ECO:0000313" key="2">
    <source>
        <dbReference type="EMBL" id="MFC3456823.1"/>
    </source>
</evidence>
<evidence type="ECO:0000259" key="1">
    <source>
        <dbReference type="Pfam" id="PF00535"/>
    </source>
</evidence>
<dbReference type="Pfam" id="PF00535">
    <property type="entry name" value="Glycos_transf_2"/>
    <property type="match status" value="1"/>
</dbReference>
<feature type="domain" description="Glycosyltransferase 2-like" evidence="1">
    <location>
        <begin position="8"/>
        <end position="134"/>
    </location>
</feature>
<sequence>MPNEPRFSIVTCTWNSAALLPDTLASVRAQSCRDIEHVFVDGGSVDGTLALVDAHPLPKRVLRDVGGGISRAMNQGILAARGEFVAHLHSDDYYAAPDVLKQVARCFDETGAAWVVGQVQVLKDGHLLAPHPMHPFSYRAYAAGRAAIAHPAVFLRRAVFAQVGMFDERLRYAMDIDLWLRLGERMAPVQIERPLTVFREHPGSASSANKILARREEFAVRRRYMGKAPLAFTIYCLRYLKRMGALRLA</sequence>
<dbReference type="RefSeq" id="WP_379732898.1">
    <property type="nucleotide sequence ID" value="NZ_JBHRVV010000001.1"/>
</dbReference>
<dbReference type="PANTHER" id="PTHR22916:SF3">
    <property type="entry name" value="UDP-GLCNAC:BETAGAL BETA-1,3-N-ACETYLGLUCOSAMINYLTRANSFERASE-LIKE PROTEIN 1"/>
    <property type="match status" value="1"/>
</dbReference>
<dbReference type="EMBL" id="JBHRVV010000001">
    <property type="protein sequence ID" value="MFC3456823.1"/>
    <property type="molecule type" value="Genomic_DNA"/>
</dbReference>
<dbReference type="Gene3D" id="3.90.550.10">
    <property type="entry name" value="Spore Coat Polysaccharide Biosynthesis Protein SpsA, Chain A"/>
    <property type="match status" value="1"/>
</dbReference>
<keyword evidence="3" id="KW-1185">Reference proteome</keyword>
<proteinExistence type="predicted"/>
<reference evidence="3" key="1">
    <citation type="journal article" date="2019" name="Int. J. Syst. Evol. Microbiol.">
        <title>The Global Catalogue of Microorganisms (GCM) 10K type strain sequencing project: providing services to taxonomists for standard genome sequencing and annotation.</title>
        <authorList>
            <consortium name="The Broad Institute Genomics Platform"/>
            <consortium name="The Broad Institute Genome Sequencing Center for Infectious Disease"/>
            <person name="Wu L."/>
            <person name="Ma J."/>
        </authorList>
    </citation>
    <scope>NUCLEOTIDE SEQUENCE [LARGE SCALE GENOMIC DNA]</scope>
    <source>
        <strain evidence="3">CCM 7480</strain>
    </source>
</reference>
<comment type="caution">
    <text evidence="2">The sequence shown here is derived from an EMBL/GenBank/DDBJ whole genome shotgun (WGS) entry which is preliminary data.</text>
</comment>
<name>A0ABV7PF78_9BURK</name>
<gene>
    <name evidence="2" type="ORF">ACFOPH_00970</name>
</gene>